<dbReference type="Proteomes" id="UP001234989">
    <property type="component" value="Chromosome 10"/>
</dbReference>
<dbReference type="EMBL" id="CP133621">
    <property type="protein sequence ID" value="WMV49162.1"/>
    <property type="molecule type" value="Genomic_DNA"/>
</dbReference>
<organism evidence="1 2">
    <name type="scientific">Solanum verrucosum</name>
    <dbReference type="NCBI Taxonomy" id="315347"/>
    <lineage>
        <taxon>Eukaryota</taxon>
        <taxon>Viridiplantae</taxon>
        <taxon>Streptophyta</taxon>
        <taxon>Embryophyta</taxon>
        <taxon>Tracheophyta</taxon>
        <taxon>Spermatophyta</taxon>
        <taxon>Magnoliopsida</taxon>
        <taxon>eudicotyledons</taxon>
        <taxon>Gunneridae</taxon>
        <taxon>Pentapetalae</taxon>
        <taxon>asterids</taxon>
        <taxon>lamiids</taxon>
        <taxon>Solanales</taxon>
        <taxon>Solanaceae</taxon>
        <taxon>Solanoideae</taxon>
        <taxon>Solaneae</taxon>
        <taxon>Solanum</taxon>
    </lineage>
</organism>
<sequence>MREEVGPRKKKWGTWEELILGGAILRHGIQDWNVVALELRSRNIYFTPQACKAKYEDLQKRYAGCKIDTKLWYAVLKPRVLRKQPLYLHKVGVRYVYNSTLPKPHLWNFTGYVVVVVC</sequence>
<gene>
    <name evidence="1" type="ORF">MTR67_042547</name>
</gene>
<reference evidence="1" key="1">
    <citation type="submission" date="2023-08" db="EMBL/GenBank/DDBJ databases">
        <title>A de novo genome assembly of Solanum verrucosum Schlechtendal, a Mexican diploid species geographically isolated from the other diploid A-genome species in potato relatives.</title>
        <authorList>
            <person name="Hosaka K."/>
        </authorList>
    </citation>
    <scope>NUCLEOTIDE SEQUENCE</scope>
    <source>
        <tissue evidence="1">Young leaves</tissue>
    </source>
</reference>
<name>A0AAF0UMS0_SOLVR</name>
<evidence type="ECO:0000313" key="2">
    <source>
        <dbReference type="Proteomes" id="UP001234989"/>
    </source>
</evidence>
<dbReference type="SUPFAM" id="SSF46689">
    <property type="entry name" value="Homeodomain-like"/>
    <property type="match status" value="1"/>
</dbReference>
<keyword evidence="2" id="KW-1185">Reference proteome</keyword>
<evidence type="ECO:0008006" key="3">
    <source>
        <dbReference type="Google" id="ProtNLM"/>
    </source>
</evidence>
<dbReference type="PANTHER" id="PTHR37888">
    <property type="entry name" value="DNA-BINDING BROMODOMAIN-CONTAINING PROTEIN"/>
    <property type="match status" value="1"/>
</dbReference>
<accession>A0AAF0UMS0</accession>
<dbReference type="AlphaFoldDB" id="A0AAF0UMS0"/>
<evidence type="ECO:0000313" key="1">
    <source>
        <dbReference type="EMBL" id="WMV49162.1"/>
    </source>
</evidence>
<dbReference type="InterPro" id="IPR009057">
    <property type="entry name" value="Homeodomain-like_sf"/>
</dbReference>
<protein>
    <recommendedName>
        <fullName evidence="3">Myb-like domain-containing protein</fullName>
    </recommendedName>
</protein>
<dbReference type="PANTHER" id="PTHR37888:SF4">
    <property type="entry name" value="OS07G0565300 PROTEIN"/>
    <property type="match status" value="1"/>
</dbReference>
<proteinExistence type="predicted"/>